<feature type="domain" description="C2" evidence="1">
    <location>
        <begin position="22"/>
        <end position="104"/>
    </location>
</feature>
<dbReference type="InterPro" id="IPR035892">
    <property type="entry name" value="C2_domain_sf"/>
</dbReference>
<dbReference type="InterPro" id="IPR047259">
    <property type="entry name" value="QUIRKY-like"/>
</dbReference>
<dbReference type="Gene3D" id="2.60.40.150">
    <property type="entry name" value="C2 domain"/>
    <property type="match status" value="1"/>
</dbReference>
<dbReference type="GO" id="GO:0016757">
    <property type="term" value="F:glycosyltransferase activity"/>
    <property type="evidence" value="ECO:0007669"/>
    <property type="project" value="UniProtKB-KW"/>
</dbReference>
<dbReference type="SUPFAM" id="SSF49562">
    <property type="entry name" value="C2 domain (Calcium/lipid-binding domain, CaLB)"/>
    <property type="match status" value="1"/>
</dbReference>
<name>A0ABD1XBG8_9LAMI</name>
<evidence type="ECO:0000313" key="2">
    <source>
        <dbReference type="EMBL" id="KAL2559317.1"/>
    </source>
</evidence>
<evidence type="ECO:0000313" key="3">
    <source>
        <dbReference type="Proteomes" id="UP001604277"/>
    </source>
</evidence>
<keyword evidence="3" id="KW-1185">Reference proteome</keyword>
<dbReference type="AlphaFoldDB" id="A0ABD1XBG8"/>
<keyword evidence="2" id="KW-0808">Transferase</keyword>
<dbReference type="EMBL" id="JBFOLJ010000001">
    <property type="protein sequence ID" value="KAL2559317.1"/>
    <property type="molecule type" value="Genomic_DNA"/>
</dbReference>
<gene>
    <name evidence="2" type="ORF">Fot_04056</name>
</gene>
<protein>
    <submittedName>
        <fullName evidence="2">Calcium-dependent lipid-binding (CaLB domain) plant phosphoribosyltransferase family protein</fullName>
    </submittedName>
</protein>
<proteinExistence type="predicted"/>
<accession>A0ABD1XBG8</accession>
<dbReference type="PANTHER" id="PTHR31425:SF50">
    <property type="entry name" value="FT-INTERACTING PROTEIN 3-RELATED"/>
    <property type="match status" value="1"/>
</dbReference>
<organism evidence="2 3">
    <name type="scientific">Forsythia ovata</name>
    <dbReference type="NCBI Taxonomy" id="205694"/>
    <lineage>
        <taxon>Eukaryota</taxon>
        <taxon>Viridiplantae</taxon>
        <taxon>Streptophyta</taxon>
        <taxon>Embryophyta</taxon>
        <taxon>Tracheophyta</taxon>
        <taxon>Spermatophyta</taxon>
        <taxon>Magnoliopsida</taxon>
        <taxon>eudicotyledons</taxon>
        <taxon>Gunneridae</taxon>
        <taxon>Pentapetalae</taxon>
        <taxon>asterids</taxon>
        <taxon>lamiids</taxon>
        <taxon>Lamiales</taxon>
        <taxon>Oleaceae</taxon>
        <taxon>Forsythieae</taxon>
        <taxon>Forsythia</taxon>
    </lineage>
</organism>
<dbReference type="PROSITE" id="PS50004">
    <property type="entry name" value="C2"/>
    <property type="match status" value="1"/>
</dbReference>
<keyword evidence="2" id="KW-0328">Glycosyltransferase</keyword>
<sequence>MQKSPQFDYSLKETNPHLDGWKVTRDKLTNTYDLVEQMQYLYVQVVKARDLPGKDVTSSSDPYVEVKLGNYKGTTRHFEKKSNPEWNQVFSFYRDRIQASVLEV</sequence>
<reference evidence="3" key="1">
    <citation type="submission" date="2024-07" db="EMBL/GenBank/DDBJ databases">
        <title>Two chromosome-level genome assemblies of Korean endemic species Abeliophyllum distichum and Forsythia ovata (Oleaceae).</title>
        <authorList>
            <person name="Jang H."/>
        </authorList>
    </citation>
    <scope>NUCLEOTIDE SEQUENCE [LARGE SCALE GENOMIC DNA]</scope>
</reference>
<comment type="caution">
    <text evidence="2">The sequence shown here is derived from an EMBL/GenBank/DDBJ whole genome shotgun (WGS) entry which is preliminary data.</text>
</comment>
<dbReference type="InterPro" id="IPR000008">
    <property type="entry name" value="C2_dom"/>
</dbReference>
<evidence type="ECO:0000259" key="1">
    <source>
        <dbReference type="PROSITE" id="PS50004"/>
    </source>
</evidence>
<dbReference type="PANTHER" id="PTHR31425">
    <property type="entry name" value="PHOSPHORIBOSYLANTHRANILATE TRANSFERASE ISOFORM 1"/>
    <property type="match status" value="1"/>
</dbReference>
<dbReference type="Pfam" id="PF00168">
    <property type="entry name" value="C2"/>
    <property type="match status" value="1"/>
</dbReference>
<dbReference type="Proteomes" id="UP001604277">
    <property type="component" value="Unassembled WGS sequence"/>
</dbReference>